<reference evidence="9 10" key="1">
    <citation type="submission" date="2018-06" db="EMBL/GenBank/DDBJ databases">
        <authorList>
            <consortium name="Pathogen Informatics"/>
            <person name="Doyle S."/>
        </authorList>
    </citation>
    <scope>NUCLEOTIDE SEQUENCE [LARGE SCALE GENOMIC DNA]</scope>
    <source>
        <strain evidence="9 10">NCTC11938</strain>
    </source>
</reference>
<keyword evidence="5" id="KW-0460">Magnesium</keyword>
<feature type="domain" description="PII-uridylyltransferase/Glutamine-synthetase adenylyltransferase" evidence="8">
    <location>
        <begin position="630"/>
        <end position="722"/>
    </location>
</feature>
<evidence type="ECO:0000256" key="6">
    <source>
        <dbReference type="ARBA" id="ARBA00023268"/>
    </source>
</evidence>
<dbReference type="Pfam" id="PF03710">
    <property type="entry name" value="GlnE"/>
    <property type="match status" value="2"/>
</dbReference>
<name>A0A379GBL5_PROMI</name>
<evidence type="ECO:0000313" key="10">
    <source>
        <dbReference type="Proteomes" id="UP000254191"/>
    </source>
</evidence>
<protein>
    <submittedName>
        <fullName evidence="9">Glutamate-ammonia-ligase adenylyltransferase</fullName>
        <ecNumber evidence="9">2.7.7.42</ecNumber>
    </submittedName>
</protein>
<evidence type="ECO:0000313" key="9">
    <source>
        <dbReference type="EMBL" id="SUC38312.1"/>
    </source>
</evidence>
<dbReference type="SUPFAM" id="SSF81593">
    <property type="entry name" value="Nucleotidyltransferase substrate binding subunit/domain"/>
    <property type="match status" value="2"/>
</dbReference>
<keyword evidence="9" id="KW-0436">Ligase</keyword>
<evidence type="ECO:0000256" key="3">
    <source>
        <dbReference type="ARBA" id="ARBA00022741"/>
    </source>
</evidence>
<feature type="domain" description="Glutamate-ammonia ligase adenylyltransferase repeated" evidence="7">
    <location>
        <begin position="358"/>
        <end position="610"/>
    </location>
</feature>
<dbReference type="FunFam" id="1.20.120.330:FF:000008">
    <property type="entry name" value="Bifunctional glutamine synthetase adenylyltransferase/adenylyl-removing enzyme"/>
    <property type="match status" value="1"/>
</dbReference>
<dbReference type="AlphaFoldDB" id="A0A379GBL5"/>
<proteinExistence type="predicted"/>
<dbReference type="Gene3D" id="1.20.120.1510">
    <property type="match status" value="1"/>
</dbReference>
<dbReference type="GO" id="GO:0016874">
    <property type="term" value="F:ligase activity"/>
    <property type="evidence" value="ECO:0007669"/>
    <property type="project" value="UniProtKB-KW"/>
</dbReference>
<dbReference type="NCBIfam" id="NF008292">
    <property type="entry name" value="PRK11072.1"/>
    <property type="match status" value="1"/>
</dbReference>
<keyword evidence="1 9" id="KW-0808">Transferase</keyword>
<evidence type="ECO:0000256" key="1">
    <source>
        <dbReference type="ARBA" id="ARBA00022679"/>
    </source>
</evidence>
<evidence type="ECO:0000256" key="4">
    <source>
        <dbReference type="ARBA" id="ARBA00022840"/>
    </source>
</evidence>
<accession>A0A379GBL5</accession>
<dbReference type="Pfam" id="PF08335">
    <property type="entry name" value="GlnD_UR_UTase"/>
    <property type="match status" value="2"/>
</dbReference>
<gene>
    <name evidence="9" type="primary">glnE_1</name>
    <name evidence="9" type="ORF">NCTC11938_02578</name>
</gene>
<dbReference type="InterPro" id="IPR043519">
    <property type="entry name" value="NT_sf"/>
</dbReference>
<dbReference type="PANTHER" id="PTHR30621">
    <property type="entry name" value="GLUTAMINE SYNTHETASE ADENYLYLTRANSFERASE"/>
    <property type="match status" value="1"/>
</dbReference>
<dbReference type="EC" id="2.7.7.42" evidence="9"/>
<evidence type="ECO:0000256" key="2">
    <source>
        <dbReference type="ARBA" id="ARBA00022695"/>
    </source>
</evidence>
<dbReference type="FunFam" id="1.20.120.330:FF:000005">
    <property type="entry name" value="Bifunctional glutamine synthetase adenylyltransferase/adenylyl-removing enzyme"/>
    <property type="match status" value="1"/>
</dbReference>
<evidence type="ECO:0000259" key="8">
    <source>
        <dbReference type="Pfam" id="PF08335"/>
    </source>
</evidence>
<dbReference type="Proteomes" id="UP000254191">
    <property type="component" value="Unassembled WGS sequence"/>
</dbReference>
<dbReference type="InterPro" id="IPR005190">
    <property type="entry name" value="GlnE_rpt_dom"/>
</dbReference>
<dbReference type="CDD" id="cd05401">
    <property type="entry name" value="NT_GlnE_GlnD_like"/>
    <property type="match status" value="1"/>
</dbReference>
<keyword evidence="6" id="KW-0511">Multifunctional enzyme</keyword>
<keyword evidence="3" id="KW-0547">Nucleotide-binding</keyword>
<dbReference type="Gene3D" id="3.30.460.10">
    <property type="entry name" value="Beta Polymerase, domain 2"/>
    <property type="match status" value="2"/>
</dbReference>
<dbReference type="FunFam" id="3.30.460.10:FF:000009">
    <property type="entry name" value="Bifunctional glutamine synthetase adenylyltransferase/adenylyl-removing enzyme"/>
    <property type="match status" value="1"/>
</dbReference>
<dbReference type="GO" id="GO:0005829">
    <property type="term" value="C:cytosol"/>
    <property type="evidence" value="ECO:0007669"/>
    <property type="project" value="TreeGrafter"/>
</dbReference>
<feature type="domain" description="PII-uridylyltransferase/Glutamine-synthetase adenylyltransferase" evidence="8">
    <location>
        <begin position="103"/>
        <end position="242"/>
    </location>
</feature>
<dbReference type="InterPro" id="IPR013546">
    <property type="entry name" value="PII_UdlTrfase/GS_AdlTrfase"/>
</dbReference>
<keyword evidence="4" id="KW-0067">ATP-binding</keyword>
<feature type="domain" description="Glutamate-ammonia ligase adenylyltransferase repeated" evidence="7">
    <location>
        <begin position="4"/>
        <end position="81"/>
    </location>
</feature>
<dbReference type="FunFam" id="1.20.120.1510:FF:000001">
    <property type="entry name" value="Bifunctional glutamine synthetase adenylyltransferase/adenylyl-removing enzyme"/>
    <property type="match status" value="1"/>
</dbReference>
<dbReference type="GO" id="GO:0000820">
    <property type="term" value="P:regulation of glutamine family amino acid metabolic process"/>
    <property type="evidence" value="ECO:0007669"/>
    <property type="project" value="TreeGrafter"/>
</dbReference>
<keyword evidence="2 9" id="KW-0548">Nucleotidyltransferase</keyword>
<organism evidence="9 10">
    <name type="scientific">Proteus mirabilis</name>
    <dbReference type="NCBI Taxonomy" id="584"/>
    <lineage>
        <taxon>Bacteria</taxon>
        <taxon>Pseudomonadati</taxon>
        <taxon>Pseudomonadota</taxon>
        <taxon>Gammaproteobacteria</taxon>
        <taxon>Enterobacterales</taxon>
        <taxon>Morganellaceae</taxon>
        <taxon>Proteus</taxon>
    </lineage>
</organism>
<dbReference type="EMBL" id="UGTS01000005">
    <property type="protein sequence ID" value="SUC38312.1"/>
    <property type="molecule type" value="Genomic_DNA"/>
</dbReference>
<sequence>MLSFLPRLGQKLIKVLDQHTMDGFVYRVDMRLRPFGESGPLVMSFAALEDYYQEQGRDWERYAMVKARVLGAEKKEYCQILRQMLRPFVYRRYIDFSVIQSLRNMKSMISREVRRRGMIDNIKLGAGGIREIEFITQVFQLIRGGREPELQSHSLLTVLNVIAKLELLSAQETSQLADSYLFLRRLENLLQSIADQQTQTLPDNLEDKARLAFAMGFDDWQMLYQQINQKMQAVSVIFTQLIGEDDENEDEEDVSEFKRLWLLGRLPDSATLFHQGLTAEDRQAICQTLQLFRQDISKRTIGPRGRDVLDALMPKLLAKVCLQPQALVILQRITPLLLGIVSRTTYLELMQESDEVLTHVVRLCAASPMIAEQLTRHPLLLDELLDPHSLYEPLPLNAYQDELRQYLLRVPEEDEEQRLEALRQFKQAQLLRIAAEDIAGVLPVMKVSDHLTYLAEAIIHAVVHQAWSYMVKRYGEPAHLAQRDGLGFAVVGYGKLGGWELGYSSDLDLVFLLDCPMNILTTGAKQIDARQFYLRLAQRIIHLFSTRTSSGVLYEVDARLRPSGESGMLVSTIQAFDEYQKNEAWTWEHQALIRARMIYGDDQLQQMFARTRHETLCLARNATVLQQEVREMRQKMVQHLAPTQSNTFDLKASSGGITDIEFIAQYLVLRFSHQYPALTRWSDNVRILELMAKYQVMSEQEAQLLTQAYVTLRNELHHLALQTLPAVVDGDCFITERQWVLSSKQKWLDE</sequence>
<dbReference type="Gene3D" id="1.20.120.330">
    <property type="entry name" value="Nucleotidyltransferases domain 2"/>
    <property type="match status" value="2"/>
</dbReference>
<evidence type="ECO:0000256" key="5">
    <source>
        <dbReference type="ARBA" id="ARBA00022842"/>
    </source>
</evidence>
<dbReference type="SUPFAM" id="SSF81301">
    <property type="entry name" value="Nucleotidyltransferase"/>
    <property type="match status" value="2"/>
</dbReference>
<dbReference type="GO" id="GO:0005524">
    <property type="term" value="F:ATP binding"/>
    <property type="evidence" value="ECO:0007669"/>
    <property type="project" value="UniProtKB-KW"/>
</dbReference>
<dbReference type="InterPro" id="IPR023057">
    <property type="entry name" value="GlnE"/>
</dbReference>
<dbReference type="GO" id="GO:0008882">
    <property type="term" value="F:[glutamate-ammonia-ligase] adenylyltransferase activity"/>
    <property type="evidence" value="ECO:0007669"/>
    <property type="project" value="UniProtKB-EC"/>
</dbReference>
<dbReference type="PANTHER" id="PTHR30621:SF0">
    <property type="entry name" value="BIFUNCTIONAL GLUTAMINE SYNTHETASE ADENYLYLTRANSFERASE_ADENYLYL-REMOVING ENZYME"/>
    <property type="match status" value="1"/>
</dbReference>
<evidence type="ECO:0000259" key="7">
    <source>
        <dbReference type="Pfam" id="PF03710"/>
    </source>
</evidence>